<organism evidence="2 3">
    <name type="scientific">Streblomastix strix</name>
    <dbReference type="NCBI Taxonomy" id="222440"/>
    <lineage>
        <taxon>Eukaryota</taxon>
        <taxon>Metamonada</taxon>
        <taxon>Preaxostyla</taxon>
        <taxon>Oxymonadida</taxon>
        <taxon>Streblomastigidae</taxon>
        <taxon>Streblomastix</taxon>
    </lineage>
</organism>
<dbReference type="InterPro" id="IPR043502">
    <property type="entry name" value="DNA/RNA_pol_sf"/>
</dbReference>
<dbReference type="PANTHER" id="PTHR33050:SF7">
    <property type="entry name" value="RIBONUCLEASE H"/>
    <property type="match status" value="1"/>
</dbReference>
<dbReference type="InterPro" id="IPR043128">
    <property type="entry name" value="Rev_trsase/Diguanyl_cyclase"/>
</dbReference>
<feature type="region of interest" description="Disordered" evidence="1">
    <location>
        <begin position="155"/>
        <end position="213"/>
    </location>
</feature>
<dbReference type="InterPro" id="IPR052055">
    <property type="entry name" value="Hepadnavirus_pol/RT"/>
</dbReference>
<dbReference type="Gene3D" id="3.10.10.10">
    <property type="entry name" value="HIV Type 1 Reverse Transcriptase, subunit A, domain 1"/>
    <property type="match status" value="1"/>
</dbReference>
<evidence type="ECO:0000256" key="1">
    <source>
        <dbReference type="SAM" id="MobiDB-lite"/>
    </source>
</evidence>
<dbReference type="AlphaFoldDB" id="A0A5J4X7I4"/>
<sequence length="397" mass="46728">MELQQLGVGQPPWIIVQLDELFGTAMDGPRLVIHKTEIETTFQQKSKNCPFNFGVEYNINRLQKKQQKFIVHPERHFHQMKIQEWQHILQTVQFLAKQGLLEQNQQIFRQHLLHNSREILFVNQKWKRKEEGHLSEVMLQSQMLLLSQTRTRVKISSEDSQVRAPRTVPTDGNSEQNKREYSYPGNHSQDNNGGNITKSTKHGNGAKNNSLSWDVDTSKRSGIHKKGFFLLFKSEDSEKRLQERVRICPFSGSREEEIVQTEKLEEELRKNIKEQMHPEQAKWFNKISKILMLHEKWREILDANSLNKEIQKTPIKMNGTNQVRDLIRKGDWATSLDLKSAFHHLIIYPPHRPYLAFEAIRKVYQYRAMLFETQHSPMFFAQALAVVLTKIRRESDI</sequence>
<evidence type="ECO:0000313" key="2">
    <source>
        <dbReference type="EMBL" id="KAA6403167.1"/>
    </source>
</evidence>
<protein>
    <recommendedName>
        <fullName evidence="4">Reverse transcriptase domain-containing protein</fullName>
    </recommendedName>
</protein>
<evidence type="ECO:0008006" key="4">
    <source>
        <dbReference type="Google" id="ProtNLM"/>
    </source>
</evidence>
<dbReference type="Proteomes" id="UP000324800">
    <property type="component" value="Unassembled WGS sequence"/>
</dbReference>
<comment type="caution">
    <text evidence="2">The sequence shown here is derived from an EMBL/GenBank/DDBJ whole genome shotgun (WGS) entry which is preliminary data.</text>
</comment>
<evidence type="ECO:0000313" key="3">
    <source>
        <dbReference type="Proteomes" id="UP000324800"/>
    </source>
</evidence>
<reference evidence="2 3" key="1">
    <citation type="submission" date="2019-03" db="EMBL/GenBank/DDBJ databases">
        <title>Single cell metagenomics reveals metabolic interactions within the superorganism composed of flagellate Streblomastix strix and complex community of Bacteroidetes bacteria on its surface.</title>
        <authorList>
            <person name="Treitli S.C."/>
            <person name="Kolisko M."/>
            <person name="Husnik F."/>
            <person name="Keeling P."/>
            <person name="Hampl V."/>
        </authorList>
    </citation>
    <scope>NUCLEOTIDE SEQUENCE [LARGE SCALE GENOMIC DNA]</scope>
    <source>
        <strain evidence="2">ST1C</strain>
    </source>
</reference>
<dbReference type="PANTHER" id="PTHR33050">
    <property type="entry name" value="REVERSE TRANSCRIPTASE DOMAIN-CONTAINING PROTEIN"/>
    <property type="match status" value="1"/>
</dbReference>
<gene>
    <name evidence="2" type="ORF">EZS28_001293</name>
</gene>
<dbReference type="EMBL" id="SNRW01000131">
    <property type="protein sequence ID" value="KAA6403167.1"/>
    <property type="molecule type" value="Genomic_DNA"/>
</dbReference>
<accession>A0A5J4X7I4</accession>
<dbReference type="Gene3D" id="3.30.70.270">
    <property type="match status" value="1"/>
</dbReference>
<feature type="compositionally biased region" description="Polar residues" evidence="1">
    <location>
        <begin position="185"/>
        <end position="198"/>
    </location>
</feature>
<proteinExistence type="predicted"/>
<dbReference type="SUPFAM" id="SSF56672">
    <property type="entry name" value="DNA/RNA polymerases"/>
    <property type="match status" value="1"/>
</dbReference>
<name>A0A5J4X7I4_9EUKA</name>